<evidence type="ECO:0000313" key="4">
    <source>
        <dbReference type="Proteomes" id="UP001165145"/>
    </source>
</evidence>
<dbReference type="EMBL" id="BSRL01000006">
    <property type="protein sequence ID" value="GLV70426.1"/>
    <property type="molecule type" value="Genomic_DNA"/>
</dbReference>
<protein>
    <submittedName>
        <fullName evidence="2">Uncharacterized protein</fullName>
    </submittedName>
</protein>
<proteinExistence type="predicted"/>
<evidence type="ECO:0000313" key="2">
    <source>
        <dbReference type="EMBL" id="GLV70426.1"/>
    </source>
</evidence>
<name>A0AAI9L1C1_PECCC</name>
<reference evidence="1" key="1">
    <citation type="submission" date="2022-06" db="EMBL/GenBank/DDBJ databases">
        <title>Draft genome sequences of Pectobacterium carotovorum subsp. carotovorum str. NBRC12380.</title>
        <authorList>
            <person name="Wakabayashi Y."/>
            <person name="Kojima K."/>
        </authorList>
    </citation>
    <scope>NUCLEOTIDE SEQUENCE</scope>
    <source>
        <strain evidence="1">NBRC 12380</strain>
    </source>
</reference>
<accession>A0AAI9L1C1</accession>
<evidence type="ECO:0000313" key="3">
    <source>
        <dbReference type="Proteomes" id="UP001058167"/>
    </source>
</evidence>
<dbReference type="AlphaFoldDB" id="A0AAI9L1C1"/>
<dbReference type="Proteomes" id="UP001058167">
    <property type="component" value="Unassembled WGS sequence"/>
</dbReference>
<comment type="caution">
    <text evidence="2">The sequence shown here is derived from an EMBL/GenBank/DDBJ whole genome shotgun (WGS) entry which is preliminary data.</text>
</comment>
<gene>
    <name evidence="2" type="ORF">Pcaca03_28700</name>
    <name evidence="1" type="ORF">SOASR016_27340</name>
</gene>
<reference evidence="2" key="2">
    <citation type="submission" date="2023-02" db="EMBL/GenBank/DDBJ databases">
        <title>Pectobacterium carotovorum subsp. carotovorum NBRC 12380.</title>
        <authorList>
            <person name="Ichikawa N."/>
            <person name="Sato H."/>
            <person name="Tonouchi N."/>
        </authorList>
    </citation>
    <scope>NUCLEOTIDE SEQUENCE</scope>
    <source>
        <strain evidence="2">NBRC 12380</strain>
    </source>
</reference>
<keyword evidence="3" id="KW-1185">Reference proteome</keyword>
<sequence length="67" mass="7542">MQHHYHTYYEGFDANGNVIFNGNGSFSTEPGAADGRNVFEHSEHLLKTSQDKNPLVVRVVIKNLVKL</sequence>
<dbReference type="Proteomes" id="UP001165145">
    <property type="component" value="Unassembled WGS sequence"/>
</dbReference>
<organism evidence="2 4">
    <name type="scientific">Pectobacterium carotovorum subsp. carotovorum</name>
    <name type="common">Erwinia carotovora subsp. carotovora</name>
    <dbReference type="NCBI Taxonomy" id="555"/>
    <lineage>
        <taxon>Bacteria</taxon>
        <taxon>Pseudomonadati</taxon>
        <taxon>Pseudomonadota</taxon>
        <taxon>Gammaproteobacteria</taxon>
        <taxon>Enterobacterales</taxon>
        <taxon>Pectobacteriaceae</taxon>
        <taxon>Pectobacterium</taxon>
    </lineage>
</organism>
<evidence type="ECO:0000313" key="1">
    <source>
        <dbReference type="EMBL" id="GKX47982.1"/>
    </source>
</evidence>
<dbReference type="EMBL" id="BRLF01000006">
    <property type="protein sequence ID" value="GKX47982.1"/>
    <property type="molecule type" value="Genomic_DNA"/>
</dbReference>